<dbReference type="InterPro" id="IPR036271">
    <property type="entry name" value="Tet_transcr_reg_TetR-rel_C_sf"/>
</dbReference>
<dbReference type="Proteomes" id="UP001500957">
    <property type="component" value="Unassembled WGS sequence"/>
</dbReference>
<evidence type="ECO:0000256" key="3">
    <source>
        <dbReference type="ARBA" id="ARBA00023163"/>
    </source>
</evidence>
<keyword evidence="2 4" id="KW-0238">DNA-binding</keyword>
<dbReference type="InterPro" id="IPR001647">
    <property type="entry name" value="HTH_TetR"/>
</dbReference>
<dbReference type="EMBL" id="BAAAHE010000044">
    <property type="protein sequence ID" value="GAA0633431.1"/>
    <property type="molecule type" value="Genomic_DNA"/>
</dbReference>
<accession>A0ABN1H8R1</accession>
<evidence type="ECO:0000313" key="7">
    <source>
        <dbReference type="Proteomes" id="UP001500957"/>
    </source>
</evidence>
<evidence type="ECO:0000313" key="6">
    <source>
        <dbReference type="EMBL" id="GAA0633431.1"/>
    </source>
</evidence>
<organism evidence="6 7">
    <name type="scientific">Sporichthya brevicatena</name>
    <dbReference type="NCBI Taxonomy" id="171442"/>
    <lineage>
        <taxon>Bacteria</taxon>
        <taxon>Bacillati</taxon>
        <taxon>Actinomycetota</taxon>
        <taxon>Actinomycetes</taxon>
        <taxon>Sporichthyales</taxon>
        <taxon>Sporichthyaceae</taxon>
        <taxon>Sporichthya</taxon>
    </lineage>
</organism>
<sequence length="174" mass="18531">MAEIADAALTLLDGEGLDAVSFRRVAAELGVSHMTLYSYLDSKEALLDVMVGRALEVPELTHPQGDWAQSLREVLVEIHDALVARPGIAQLIITTSLDGPWVIAVRDRLVGLLRPAGFTRAQSVDAISVLVNYVLGTALVEASRGSGASPRAFTTGLDLLIDGLRRRVEDSASG</sequence>
<dbReference type="SUPFAM" id="SSF48498">
    <property type="entry name" value="Tetracyclin repressor-like, C-terminal domain"/>
    <property type="match status" value="1"/>
</dbReference>
<dbReference type="SUPFAM" id="SSF46689">
    <property type="entry name" value="Homeodomain-like"/>
    <property type="match status" value="1"/>
</dbReference>
<reference evidence="6 7" key="1">
    <citation type="journal article" date="2019" name="Int. J. Syst. Evol. Microbiol.">
        <title>The Global Catalogue of Microorganisms (GCM) 10K type strain sequencing project: providing services to taxonomists for standard genome sequencing and annotation.</title>
        <authorList>
            <consortium name="The Broad Institute Genomics Platform"/>
            <consortium name="The Broad Institute Genome Sequencing Center for Infectious Disease"/>
            <person name="Wu L."/>
            <person name="Ma J."/>
        </authorList>
    </citation>
    <scope>NUCLEOTIDE SEQUENCE [LARGE SCALE GENOMIC DNA]</scope>
    <source>
        <strain evidence="6 7">JCM 10671</strain>
    </source>
</reference>
<dbReference type="Gene3D" id="1.10.357.10">
    <property type="entry name" value="Tetracycline Repressor, domain 2"/>
    <property type="match status" value="1"/>
</dbReference>
<feature type="DNA-binding region" description="H-T-H motif" evidence="4">
    <location>
        <begin position="21"/>
        <end position="40"/>
    </location>
</feature>
<name>A0ABN1H8R1_9ACTN</name>
<evidence type="ECO:0000256" key="2">
    <source>
        <dbReference type="ARBA" id="ARBA00023125"/>
    </source>
</evidence>
<comment type="caution">
    <text evidence="6">The sequence shown here is derived from an EMBL/GenBank/DDBJ whole genome shotgun (WGS) entry which is preliminary data.</text>
</comment>
<feature type="domain" description="HTH tetR-type" evidence="5">
    <location>
        <begin position="1"/>
        <end position="58"/>
    </location>
</feature>
<proteinExistence type="predicted"/>
<dbReference type="Pfam" id="PF02909">
    <property type="entry name" value="TetR_C_1"/>
    <property type="match status" value="1"/>
</dbReference>
<dbReference type="InterPro" id="IPR009057">
    <property type="entry name" value="Homeodomain-like_sf"/>
</dbReference>
<evidence type="ECO:0000256" key="1">
    <source>
        <dbReference type="ARBA" id="ARBA00023015"/>
    </source>
</evidence>
<keyword evidence="1" id="KW-0805">Transcription regulation</keyword>
<protein>
    <submittedName>
        <fullName evidence="6">TetR/AcrR family transcriptional regulator</fullName>
    </submittedName>
</protein>
<dbReference type="RefSeq" id="WP_344608386.1">
    <property type="nucleotide sequence ID" value="NZ_BAAAHE010000044.1"/>
</dbReference>
<dbReference type="PANTHER" id="PTHR30055:SF151">
    <property type="entry name" value="TRANSCRIPTIONAL REGULATORY PROTEIN"/>
    <property type="match status" value="1"/>
</dbReference>
<gene>
    <name evidence="6" type="ORF">GCM10009547_41730</name>
</gene>
<dbReference type="InterPro" id="IPR050109">
    <property type="entry name" value="HTH-type_TetR-like_transc_reg"/>
</dbReference>
<evidence type="ECO:0000256" key="4">
    <source>
        <dbReference type="PROSITE-ProRule" id="PRU00335"/>
    </source>
</evidence>
<dbReference type="PRINTS" id="PR00455">
    <property type="entry name" value="HTHTETR"/>
</dbReference>
<keyword evidence="3" id="KW-0804">Transcription</keyword>
<dbReference type="PROSITE" id="PS50977">
    <property type="entry name" value="HTH_TETR_2"/>
    <property type="match status" value="1"/>
</dbReference>
<keyword evidence="7" id="KW-1185">Reference proteome</keyword>
<evidence type="ECO:0000259" key="5">
    <source>
        <dbReference type="PROSITE" id="PS50977"/>
    </source>
</evidence>
<dbReference type="PANTHER" id="PTHR30055">
    <property type="entry name" value="HTH-TYPE TRANSCRIPTIONAL REGULATOR RUTR"/>
    <property type="match status" value="1"/>
</dbReference>
<dbReference type="InterPro" id="IPR004111">
    <property type="entry name" value="Repressor_TetR_C"/>
</dbReference>
<dbReference type="Pfam" id="PF00440">
    <property type="entry name" value="TetR_N"/>
    <property type="match status" value="1"/>
</dbReference>